<dbReference type="InterPro" id="IPR020846">
    <property type="entry name" value="MFS_dom"/>
</dbReference>
<feature type="region of interest" description="Disordered" evidence="5">
    <location>
        <begin position="1"/>
        <end position="46"/>
    </location>
</feature>
<evidence type="ECO:0000256" key="3">
    <source>
        <dbReference type="ARBA" id="ARBA00022989"/>
    </source>
</evidence>
<feature type="compositionally biased region" description="Low complexity" evidence="5">
    <location>
        <begin position="10"/>
        <end position="21"/>
    </location>
</feature>
<evidence type="ECO:0000256" key="5">
    <source>
        <dbReference type="SAM" id="MobiDB-lite"/>
    </source>
</evidence>
<evidence type="ECO:0000256" key="4">
    <source>
        <dbReference type="ARBA" id="ARBA00023136"/>
    </source>
</evidence>
<feature type="transmembrane region" description="Helical" evidence="6">
    <location>
        <begin position="177"/>
        <end position="199"/>
    </location>
</feature>
<reference evidence="9" key="1">
    <citation type="submission" date="2017-01" db="EMBL/GenBank/DDBJ databases">
        <authorList>
            <person name="Varghese N."/>
            <person name="Submissions S."/>
        </authorList>
    </citation>
    <scope>NUCLEOTIDE SEQUENCE [LARGE SCALE GENOMIC DNA]</scope>
    <source>
        <strain evidence="9">3bp</strain>
    </source>
</reference>
<feature type="transmembrane region" description="Helical" evidence="6">
    <location>
        <begin position="144"/>
        <end position="165"/>
    </location>
</feature>
<feature type="region of interest" description="Disordered" evidence="5">
    <location>
        <begin position="231"/>
        <end position="257"/>
    </location>
</feature>
<dbReference type="PROSITE" id="PS50850">
    <property type="entry name" value="MFS"/>
    <property type="match status" value="1"/>
</dbReference>
<dbReference type="PRINTS" id="PR01036">
    <property type="entry name" value="TCRTETB"/>
</dbReference>
<feature type="compositionally biased region" description="Basic and acidic residues" evidence="5">
    <location>
        <begin position="247"/>
        <end position="257"/>
    </location>
</feature>
<dbReference type="GO" id="GO:0022857">
    <property type="term" value="F:transmembrane transporter activity"/>
    <property type="evidence" value="ECO:0007669"/>
    <property type="project" value="InterPro"/>
</dbReference>
<feature type="transmembrane region" description="Helical" evidence="6">
    <location>
        <begin position="88"/>
        <end position="108"/>
    </location>
</feature>
<feature type="compositionally biased region" description="Low complexity" evidence="5">
    <location>
        <begin position="29"/>
        <end position="45"/>
    </location>
</feature>
<accession>A0A1N6NS67</accession>
<dbReference type="AlphaFoldDB" id="A0A1N6NS67"/>
<feature type="transmembrane region" description="Helical" evidence="6">
    <location>
        <begin position="479"/>
        <end position="500"/>
    </location>
</feature>
<dbReference type="RefSeq" id="WP_083711314.1">
    <property type="nucleotide sequence ID" value="NZ_FTMI01000001.1"/>
</dbReference>
<name>A0A1N6NS67_9MICO</name>
<dbReference type="EMBL" id="FTMI01000001">
    <property type="protein sequence ID" value="SIP94988.1"/>
    <property type="molecule type" value="Genomic_DNA"/>
</dbReference>
<feature type="transmembrane region" description="Helical" evidence="6">
    <location>
        <begin position="205"/>
        <end position="223"/>
    </location>
</feature>
<dbReference type="Proteomes" id="UP000186235">
    <property type="component" value="Unassembled WGS sequence"/>
</dbReference>
<dbReference type="InterPro" id="IPR036259">
    <property type="entry name" value="MFS_trans_sf"/>
</dbReference>
<feature type="transmembrane region" description="Helical" evidence="6">
    <location>
        <begin position="264"/>
        <end position="281"/>
    </location>
</feature>
<evidence type="ECO:0000256" key="2">
    <source>
        <dbReference type="ARBA" id="ARBA00022692"/>
    </source>
</evidence>
<dbReference type="Gene3D" id="1.20.1250.20">
    <property type="entry name" value="MFS general substrate transporter like domains"/>
    <property type="match status" value="1"/>
</dbReference>
<dbReference type="InterPro" id="IPR011701">
    <property type="entry name" value="MFS"/>
</dbReference>
<feature type="transmembrane region" description="Helical" evidence="6">
    <location>
        <begin position="54"/>
        <end position="76"/>
    </location>
</feature>
<feature type="transmembrane region" description="Helical" evidence="6">
    <location>
        <begin position="287"/>
        <end position="308"/>
    </location>
</feature>
<evidence type="ECO:0000256" key="6">
    <source>
        <dbReference type="SAM" id="Phobius"/>
    </source>
</evidence>
<keyword evidence="2 6" id="KW-0812">Transmembrane</keyword>
<protein>
    <submittedName>
        <fullName evidence="8">Major Facilitator Superfamily protein</fullName>
    </submittedName>
</protein>
<feature type="transmembrane region" description="Helical" evidence="6">
    <location>
        <begin position="384"/>
        <end position="408"/>
    </location>
</feature>
<sequence>MTADPRTDADAPAYGSPAPGAGEAGTGDVGVPTTAPATGPTEAGTLSPGTQRTVLFGMVAFVFLGAFEALAVATAMPTVAVELDGLTLYTLAFAASLASSVVGMVASGRWSDRAGPTTPLWTGIGLFLAGLLVAGLAQDMLVLVAGRVLQGVGTGLYIVALYVLVARVFPTDRRPKVFAAFAAAWVIPSIVGPAIAGLVVEHVGWRWVFLAVPVLAVPALFLMRPGMRAARGSAPEPAPASTPLSGDRPDDAESPLDRTARQASLTWAVVAAVGIGALNYAGQLRGVGLAALLVASLAAVALAVPRLLPRGTTRAARGLPSVIAIRGLVAAAFTGAEVLLPLLLSHERGLSPSLAGAVLTFGAVGWSTGSWLRGRATWGLQHAGYVRLGGTLVALGIGGAALLAWTAVPPVVGMVAWTLAGLGMGMTHPTLSVLTLELSPVAEQGANSSALQVSDAVAAATALAVTGSLLWALHPTLGLASYVVCFGVTVLLAAGVALLAPRTRPVLRA</sequence>
<organism evidence="8 9">
    <name type="scientific">Cellulosimicrobium aquatile</name>
    <dbReference type="NCBI Taxonomy" id="1612203"/>
    <lineage>
        <taxon>Bacteria</taxon>
        <taxon>Bacillati</taxon>
        <taxon>Actinomycetota</taxon>
        <taxon>Actinomycetes</taxon>
        <taxon>Micrococcales</taxon>
        <taxon>Promicromonosporaceae</taxon>
        <taxon>Cellulosimicrobium</taxon>
    </lineage>
</organism>
<evidence type="ECO:0000313" key="8">
    <source>
        <dbReference type="EMBL" id="SIP94988.1"/>
    </source>
</evidence>
<dbReference type="PANTHER" id="PTHR23501:SF154">
    <property type="entry name" value="MULTIDRUG-EFFLUX TRANSPORTER RV1634-RELATED"/>
    <property type="match status" value="1"/>
</dbReference>
<keyword evidence="3 6" id="KW-1133">Transmembrane helix</keyword>
<feature type="transmembrane region" description="Helical" evidence="6">
    <location>
        <begin position="350"/>
        <end position="372"/>
    </location>
</feature>
<proteinExistence type="predicted"/>
<evidence type="ECO:0000313" key="9">
    <source>
        <dbReference type="Proteomes" id="UP000186235"/>
    </source>
</evidence>
<gene>
    <name evidence="8" type="ORF">SAMN05518682_0695</name>
</gene>
<feature type="transmembrane region" description="Helical" evidence="6">
    <location>
        <begin position="320"/>
        <end position="344"/>
    </location>
</feature>
<dbReference type="SUPFAM" id="SSF103473">
    <property type="entry name" value="MFS general substrate transporter"/>
    <property type="match status" value="1"/>
</dbReference>
<evidence type="ECO:0000256" key="1">
    <source>
        <dbReference type="ARBA" id="ARBA00004651"/>
    </source>
</evidence>
<dbReference type="Pfam" id="PF07690">
    <property type="entry name" value="MFS_1"/>
    <property type="match status" value="1"/>
</dbReference>
<dbReference type="PANTHER" id="PTHR23501">
    <property type="entry name" value="MAJOR FACILITATOR SUPERFAMILY"/>
    <property type="match status" value="1"/>
</dbReference>
<keyword evidence="9" id="KW-1185">Reference proteome</keyword>
<feature type="transmembrane region" description="Helical" evidence="6">
    <location>
        <begin position="120"/>
        <end position="138"/>
    </location>
</feature>
<feature type="domain" description="Major facilitator superfamily (MFS) profile" evidence="7">
    <location>
        <begin position="54"/>
        <end position="504"/>
    </location>
</feature>
<evidence type="ECO:0000259" key="7">
    <source>
        <dbReference type="PROSITE" id="PS50850"/>
    </source>
</evidence>
<keyword evidence="4 6" id="KW-0472">Membrane</keyword>
<dbReference type="GO" id="GO:0005886">
    <property type="term" value="C:plasma membrane"/>
    <property type="evidence" value="ECO:0007669"/>
    <property type="project" value="UniProtKB-SubCell"/>
</dbReference>
<comment type="subcellular location">
    <subcellularLocation>
        <location evidence="1">Cell membrane</location>
        <topology evidence="1">Multi-pass membrane protein</topology>
    </subcellularLocation>
</comment>